<dbReference type="SUPFAM" id="SSF82114">
    <property type="entry name" value="Riboflavin kinase-like"/>
    <property type="match status" value="1"/>
</dbReference>
<keyword evidence="4 15" id="KW-0285">Flavoprotein</keyword>
<comment type="function">
    <text evidence="1">Catalyzes the phosphorylation of riboflavin to FMN followed by the adenylation of FMN to FAD.</text>
</comment>
<comment type="catalytic activity">
    <reaction evidence="13 15">
        <text>riboflavin + ATP = FMN + ADP + H(+)</text>
        <dbReference type="Rhea" id="RHEA:14357"/>
        <dbReference type="ChEBI" id="CHEBI:15378"/>
        <dbReference type="ChEBI" id="CHEBI:30616"/>
        <dbReference type="ChEBI" id="CHEBI:57986"/>
        <dbReference type="ChEBI" id="CHEBI:58210"/>
        <dbReference type="ChEBI" id="CHEBI:456216"/>
        <dbReference type="EC" id="2.7.1.26"/>
    </reaction>
</comment>
<dbReference type="PIRSF" id="PIRSF004491">
    <property type="entry name" value="FAD_Synth"/>
    <property type="match status" value="1"/>
</dbReference>
<dbReference type="InterPro" id="IPR023468">
    <property type="entry name" value="Riboflavin_kinase"/>
</dbReference>
<comment type="similarity">
    <text evidence="15">Belongs to the ribF family.</text>
</comment>
<evidence type="ECO:0000256" key="11">
    <source>
        <dbReference type="ARBA" id="ARBA00022840"/>
    </source>
</evidence>
<evidence type="ECO:0000256" key="15">
    <source>
        <dbReference type="PIRNR" id="PIRNR004491"/>
    </source>
</evidence>
<evidence type="ECO:0000256" key="2">
    <source>
        <dbReference type="ARBA" id="ARBA00004726"/>
    </source>
</evidence>
<comment type="caution">
    <text evidence="18">The sequence shown here is derived from an EMBL/GenBank/DDBJ whole genome shotgun (WGS) entry which is preliminary data.</text>
</comment>
<evidence type="ECO:0000256" key="14">
    <source>
        <dbReference type="ARBA" id="ARBA00049494"/>
    </source>
</evidence>
<dbReference type="Gene3D" id="2.40.30.30">
    <property type="entry name" value="Riboflavin kinase-like"/>
    <property type="match status" value="1"/>
</dbReference>
<reference evidence="18 19" key="1">
    <citation type="submission" date="2018-11" db="EMBL/GenBank/DDBJ databases">
        <title>Mesobaculum littorinae gen. nov., sp. nov., isolated from Littorina scabra that represents a novel genus of the order Rhodobacteraceae.</title>
        <authorList>
            <person name="Li F."/>
        </authorList>
    </citation>
    <scope>NUCLEOTIDE SEQUENCE [LARGE SCALE GENOMIC DNA]</scope>
    <source>
        <strain evidence="18 19">M0103</strain>
    </source>
</reference>
<evidence type="ECO:0000259" key="17">
    <source>
        <dbReference type="SMART" id="SM00904"/>
    </source>
</evidence>
<dbReference type="RefSeq" id="WP_127904566.1">
    <property type="nucleotide sequence ID" value="NZ_RQXX01000001.1"/>
</dbReference>
<evidence type="ECO:0000256" key="5">
    <source>
        <dbReference type="ARBA" id="ARBA00022643"/>
    </source>
</evidence>
<dbReference type="Proteomes" id="UP000285908">
    <property type="component" value="Unassembled WGS sequence"/>
</dbReference>
<dbReference type="GO" id="GO:0009231">
    <property type="term" value="P:riboflavin biosynthetic process"/>
    <property type="evidence" value="ECO:0007669"/>
    <property type="project" value="InterPro"/>
</dbReference>
<dbReference type="InterPro" id="IPR015865">
    <property type="entry name" value="Riboflavin_kinase_bac/euk"/>
</dbReference>
<name>A0A438AKH8_9RHOB</name>
<dbReference type="GO" id="GO:0005524">
    <property type="term" value="F:ATP binding"/>
    <property type="evidence" value="ECO:0007669"/>
    <property type="project" value="UniProtKB-UniRule"/>
</dbReference>
<comment type="catalytic activity">
    <reaction evidence="14 15">
        <text>FMN + ATP + H(+) = FAD + diphosphate</text>
        <dbReference type="Rhea" id="RHEA:17237"/>
        <dbReference type="ChEBI" id="CHEBI:15378"/>
        <dbReference type="ChEBI" id="CHEBI:30616"/>
        <dbReference type="ChEBI" id="CHEBI:33019"/>
        <dbReference type="ChEBI" id="CHEBI:57692"/>
        <dbReference type="ChEBI" id="CHEBI:58210"/>
        <dbReference type="EC" id="2.7.7.2"/>
    </reaction>
</comment>
<accession>A0A438AKH8</accession>
<dbReference type="EMBL" id="RQXX01000001">
    <property type="protein sequence ID" value="RVV99125.1"/>
    <property type="molecule type" value="Genomic_DNA"/>
</dbReference>
<dbReference type="NCBIfam" id="NF004160">
    <property type="entry name" value="PRK05627.1-3"/>
    <property type="match status" value="1"/>
</dbReference>
<evidence type="ECO:0000313" key="19">
    <source>
        <dbReference type="Proteomes" id="UP000285908"/>
    </source>
</evidence>
<evidence type="ECO:0000256" key="9">
    <source>
        <dbReference type="ARBA" id="ARBA00022777"/>
    </source>
</evidence>
<dbReference type="GO" id="GO:0003919">
    <property type="term" value="F:FMN adenylyltransferase activity"/>
    <property type="evidence" value="ECO:0007669"/>
    <property type="project" value="UniProtKB-UniRule"/>
</dbReference>
<keyword evidence="5 15" id="KW-0288">FMN</keyword>
<keyword evidence="9 15" id="KW-0418">Kinase</keyword>
<feature type="region of interest" description="Disordered" evidence="16">
    <location>
        <begin position="310"/>
        <end position="331"/>
    </location>
</feature>
<dbReference type="InterPro" id="IPR014729">
    <property type="entry name" value="Rossmann-like_a/b/a_fold"/>
</dbReference>
<comment type="pathway">
    <text evidence="3 15">Cofactor biosynthesis; FMN biosynthesis; FMN from riboflavin (ATP route): step 1/1.</text>
</comment>
<dbReference type="Pfam" id="PF06574">
    <property type="entry name" value="FAD_syn"/>
    <property type="match status" value="1"/>
</dbReference>
<dbReference type="SUPFAM" id="SSF52374">
    <property type="entry name" value="Nucleotidylyl transferase"/>
    <property type="match status" value="1"/>
</dbReference>
<keyword evidence="7 15" id="KW-0548">Nucleotidyltransferase</keyword>
<dbReference type="UniPathway" id="UPA00276">
    <property type="reaction ID" value="UER00406"/>
</dbReference>
<dbReference type="FunFam" id="3.40.50.620:FF:000021">
    <property type="entry name" value="Riboflavin biosynthesis protein"/>
    <property type="match status" value="1"/>
</dbReference>
<dbReference type="CDD" id="cd02064">
    <property type="entry name" value="FAD_synthetase_N"/>
    <property type="match status" value="1"/>
</dbReference>
<evidence type="ECO:0000256" key="10">
    <source>
        <dbReference type="ARBA" id="ARBA00022827"/>
    </source>
</evidence>
<sequence>MRIVRDHQFVAEGDRGASAAIGNFDGVHLGHRAVIDLARAEAVRLGAPLGVMTFEPHPREFFAPDSPPFRLMNAEARANRLDRLGVDLLYELPFDTTLSQLPARAFAEEVIARGLGLRHVVVGRDFRFGKGRDGDADALAAFGEEFGFGVTRADLLETAGLRVSSTSIREALAEGRVRDATAMLGHHHRIEGAVLHGDRRGRDLGYPTANMSIAGLHQPRLGVYAVRVRVLTGAYAGDYDGVASIGTRPTFGVNAPNIETFLFDFRGDLYGEHLSVALVEFLRPELKFDDLDSLIAQMDDDSAHARSILAQERADQGASAPLDGRTDGIDG</sequence>
<dbReference type="Gene3D" id="3.40.50.620">
    <property type="entry name" value="HUPs"/>
    <property type="match status" value="1"/>
</dbReference>
<keyword evidence="6 15" id="KW-0808">Transferase</keyword>
<dbReference type="InterPro" id="IPR002606">
    <property type="entry name" value="Riboflavin_kinase_bac"/>
</dbReference>
<keyword evidence="19" id="KW-1185">Reference proteome</keyword>
<proteinExistence type="inferred from homology"/>
<evidence type="ECO:0000256" key="1">
    <source>
        <dbReference type="ARBA" id="ARBA00002121"/>
    </source>
</evidence>
<evidence type="ECO:0000256" key="3">
    <source>
        <dbReference type="ARBA" id="ARBA00005201"/>
    </source>
</evidence>
<dbReference type="EC" id="2.7.1.26" evidence="15"/>
<evidence type="ECO:0000256" key="7">
    <source>
        <dbReference type="ARBA" id="ARBA00022695"/>
    </source>
</evidence>
<dbReference type="GO" id="GO:0008531">
    <property type="term" value="F:riboflavin kinase activity"/>
    <property type="evidence" value="ECO:0007669"/>
    <property type="project" value="UniProtKB-UniRule"/>
</dbReference>
<keyword evidence="12" id="KW-0511">Multifunctional enzyme</keyword>
<dbReference type="NCBIfam" id="NF004159">
    <property type="entry name" value="PRK05627.1-2"/>
    <property type="match status" value="1"/>
</dbReference>
<dbReference type="InterPro" id="IPR023465">
    <property type="entry name" value="Riboflavin_kinase_dom_sf"/>
</dbReference>
<dbReference type="SMART" id="SM00904">
    <property type="entry name" value="Flavokinase"/>
    <property type="match status" value="1"/>
</dbReference>
<organism evidence="18 19">
    <name type="scientific">Mesobaculum littorinae</name>
    <dbReference type="NCBI Taxonomy" id="2486419"/>
    <lineage>
        <taxon>Bacteria</taxon>
        <taxon>Pseudomonadati</taxon>
        <taxon>Pseudomonadota</taxon>
        <taxon>Alphaproteobacteria</taxon>
        <taxon>Rhodobacterales</taxon>
        <taxon>Roseobacteraceae</taxon>
        <taxon>Mesobaculum</taxon>
    </lineage>
</organism>
<keyword evidence="8 15" id="KW-0547">Nucleotide-binding</keyword>
<dbReference type="PANTHER" id="PTHR22749">
    <property type="entry name" value="RIBOFLAVIN KINASE/FMN ADENYLYLTRANSFERASE"/>
    <property type="match status" value="1"/>
</dbReference>
<evidence type="ECO:0000256" key="16">
    <source>
        <dbReference type="SAM" id="MobiDB-lite"/>
    </source>
</evidence>
<dbReference type="AlphaFoldDB" id="A0A438AKH8"/>
<comment type="pathway">
    <text evidence="2 15">Cofactor biosynthesis; FAD biosynthesis; FAD from FMN: step 1/1.</text>
</comment>
<gene>
    <name evidence="18" type="ORF">EKE94_00045</name>
</gene>
<dbReference type="InterPro" id="IPR015864">
    <property type="entry name" value="FAD_synthase"/>
</dbReference>
<evidence type="ECO:0000256" key="13">
    <source>
        <dbReference type="ARBA" id="ARBA00047880"/>
    </source>
</evidence>
<evidence type="ECO:0000313" key="18">
    <source>
        <dbReference type="EMBL" id="RVV99125.1"/>
    </source>
</evidence>
<dbReference type="GO" id="GO:0006747">
    <property type="term" value="P:FAD biosynthetic process"/>
    <property type="evidence" value="ECO:0007669"/>
    <property type="project" value="UniProtKB-UniRule"/>
</dbReference>
<keyword evidence="11 15" id="KW-0067">ATP-binding</keyword>
<feature type="domain" description="Riboflavin kinase" evidence="17">
    <location>
        <begin position="183"/>
        <end position="310"/>
    </location>
</feature>
<dbReference type="PANTHER" id="PTHR22749:SF6">
    <property type="entry name" value="RIBOFLAVIN KINASE"/>
    <property type="match status" value="1"/>
</dbReference>
<dbReference type="UniPathway" id="UPA00277">
    <property type="reaction ID" value="UER00407"/>
</dbReference>
<evidence type="ECO:0000256" key="8">
    <source>
        <dbReference type="ARBA" id="ARBA00022741"/>
    </source>
</evidence>
<dbReference type="Pfam" id="PF01687">
    <property type="entry name" value="Flavokinase"/>
    <property type="match status" value="1"/>
</dbReference>
<evidence type="ECO:0000256" key="12">
    <source>
        <dbReference type="ARBA" id="ARBA00023268"/>
    </source>
</evidence>
<dbReference type="OrthoDB" id="9803667at2"/>
<evidence type="ECO:0000256" key="6">
    <source>
        <dbReference type="ARBA" id="ARBA00022679"/>
    </source>
</evidence>
<dbReference type="EC" id="2.7.7.2" evidence="15"/>
<protein>
    <recommendedName>
        <fullName evidence="15">Riboflavin biosynthesis protein</fullName>
    </recommendedName>
    <domain>
        <recommendedName>
            <fullName evidence="15">Riboflavin kinase</fullName>
            <ecNumber evidence="15">2.7.1.26</ecNumber>
        </recommendedName>
        <alternativeName>
            <fullName evidence="15">Flavokinase</fullName>
        </alternativeName>
    </domain>
    <domain>
        <recommendedName>
            <fullName evidence="15">FMN adenylyltransferase</fullName>
            <ecNumber evidence="15">2.7.7.2</ecNumber>
        </recommendedName>
        <alternativeName>
            <fullName evidence="15">FAD pyrophosphorylase</fullName>
        </alternativeName>
        <alternativeName>
            <fullName evidence="15">FAD synthase</fullName>
        </alternativeName>
    </domain>
</protein>
<dbReference type="GO" id="GO:0009398">
    <property type="term" value="P:FMN biosynthetic process"/>
    <property type="evidence" value="ECO:0007669"/>
    <property type="project" value="UniProtKB-UniRule"/>
</dbReference>
<evidence type="ECO:0000256" key="4">
    <source>
        <dbReference type="ARBA" id="ARBA00022630"/>
    </source>
</evidence>
<keyword evidence="10 15" id="KW-0274">FAD</keyword>
<dbReference type="NCBIfam" id="TIGR00083">
    <property type="entry name" value="ribF"/>
    <property type="match status" value="1"/>
</dbReference>